<dbReference type="Gene3D" id="1.10.3720.10">
    <property type="entry name" value="MetI-like"/>
    <property type="match status" value="1"/>
</dbReference>
<dbReference type="SUPFAM" id="SSF161098">
    <property type="entry name" value="MetI-like"/>
    <property type="match status" value="1"/>
</dbReference>
<feature type="domain" description="ABC transmembrane type-1" evidence="6">
    <location>
        <begin position="94"/>
        <end position="310"/>
    </location>
</feature>
<comment type="similarity">
    <text evidence="5">Belongs to the binding-protein-dependent transport system permease family.</text>
</comment>
<keyword evidence="3 5" id="KW-1133">Transmembrane helix</keyword>
<dbReference type="InterPro" id="IPR000515">
    <property type="entry name" value="MetI-like"/>
</dbReference>
<name>S0FM44_RUMCE</name>
<dbReference type="RefSeq" id="WP_004628814.1">
    <property type="nucleotide sequence ID" value="NZ_AORV01000058.1"/>
</dbReference>
<proteinExistence type="inferred from homology"/>
<sequence>MSRVAADNILLDKDSKNGKSKLNLFFRRLRRERELWLISIPMIVWVAIFAYYPMYGVFMSFVDYIPGKEIFSSQWVGFKWFMEFFTSPDFGIIMRNTLVISGLNLLIGFPAPILLAILFNEIRNKYFKKTIQSISYLPYFISWVVAASLLYSFLGNDGILNDMLMRLGVLNKSVSFLGESKYFWTIITAANIWKNIGWSTIIYLSAIAGIDEELYQAGAVDGLGRFGAVWHITLPGIRPTIILLWILAVGGLLNAGFEQQLLIGNVQTREVWDVIDTYAYRFGVQMGRYSYGTAVGLMKSVIGLGLVLLTNKVSKKAMGLSII</sequence>
<evidence type="ECO:0000256" key="4">
    <source>
        <dbReference type="ARBA" id="ARBA00023136"/>
    </source>
</evidence>
<dbReference type="InterPro" id="IPR035906">
    <property type="entry name" value="MetI-like_sf"/>
</dbReference>
<feature type="transmembrane region" description="Helical" evidence="5">
    <location>
        <begin position="289"/>
        <end position="309"/>
    </location>
</feature>
<feature type="transmembrane region" description="Helical" evidence="5">
    <location>
        <begin position="35"/>
        <end position="54"/>
    </location>
</feature>
<keyword evidence="5" id="KW-0813">Transport</keyword>
<dbReference type="PATRIC" id="fig|1195236.3.peg.4263"/>
<evidence type="ECO:0000259" key="6">
    <source>
        <dbReference type="PROSITE" id="PS50928"/>
    </source>
</evidence>
<evidence type="ECO:0000256" key="2">
    <source>
        <dbReference type="ARBA" id="ARBA00022692"/>
    </source>
</evidence>
<reference evidence="7 8" key="1">
    <citation type="journal article" date="2013" name="Genome Announc.">
        <title>Draft Genome Sequence of the Cellulolytic, Mesophilic, Anaerobic Bacterium Clostridium termitidis Strain CT1112 (DSM 5398).</title>
        <authorList>
            <person name="Lal S."/>
            <person name="Ramachandran U."/>
            <person name="Zhang X."/>
            <person name="Munir R."/>
            <person name="Sparling R."/>
            <person name="Levin D.B."/>
        </authorList>
    </citation>
    <scope>NUCLEOTIDE SEQUENCE [LARGE SCALE GENOMIC DNA]</scope>
    <source>
        <strain evidence="7 8">CT1112</strain>
    </source>
</reference>
<protein>
    <submittedName>
        <fullName evidence="7">ABC-type polysaccharide transport system, permease component</fullName>
    </submittedName>
</protein>
<dbReference type="Pfam" id="PF00528">
    <property type="entry name" value="BPD_transp_1"/>
    <property type="match status" value="1"/>
</dbReference>
<feature type="transmembrane region" description="Helical" evidence="5">
    <location>
        <begin position="98"/>
        <end position="122"/>
    </location>
</feature>
<dbReference type="PANTHER" id="PTHR43496:SF1">
    <property type="entry name" value="POLYGALACTURONAN_RHAMNOGALACTURONAN TRANSPORT SYSTEM PERMEASE PROTEIN YTEP"/>
    <property type="match status" value="1"/>
</dbReference>
<dbReference type="PROSITE" id="PS50928">
    <property type="entry name" value="ABC_TM1"/>
    <property type="match status" value="1"/>
</dbReference>
<keyword evidence="2 5" id="KW-0812">Transmembrane</keyword>
<keyword evidence="4 5" id="KW-0472">Membrane</keyword>
<evidence type="ECO:0000256" key="3">
    <source>
        <dbReference type="ARBA" id="ARBA00022989"/>
    </source>
</evidence>
<dbReference type="STRING" id="1195236.CTER_4049"/>
<dbReference type="CDD" id="cd06261">
    <property type="entry name" value="TM_PBP2"/>
    <property type="match status" value="1"/>
</dbReference>
<dbReference type="GO" id="GO:0055085">
    <property type="term" value="P:transmembrane transport"/>
    <property type="evidence" value="ECO:0007669"/>
    <property type="project" value="InterPro"/>
</dbReference>
<feature type="transmembrane region" description="Helical" evidence="5">
    <location>
        <begin position="134"/>
        <end position="154"/>
    </location>
</feature>
<gene>
    <name evidence="7" type="ORF">CTER_4049</name>
</gene>
<evidence type="ECO:0000256" key="5">
    <source>
        <dbReference type="RuleBase" id="RU363032"/>
    </source>
</evidence>
<evidence type="ECO:0000313" key="8">
    <source>
        <dbReference type="Proteomes" id="UP000014155"/>
    </source>
</evidence>
<dbReference type="Proteomes" id="UP000014155">
    <property type="component" value="Unassembled WGS sequence"/>
</dbReference>
<dbReference type="eggNOG" id="COG4209">
    <property type="taxonomic scope" value="Bacteria"/>
</dbReference>
<keyword evidence="8" id="KW-1185">Reference proteome</keyword>
<organism evidence="7 8">
    <name type="scientific">Ruminiclostridium cellobioparum subsp. termitidis CT1112</name>
    <dbReference type="NCBI Taxonomy" id="1195236"/>
    <lineage>
        <taxon>Bacteria</taxon>
        <taxon>Bacillati</taxon>
        <taxon>Bacillota</taxon>
        <taxon>Clostridia</taxon>
        <taxon>Eubacteriales</taxon>
        <taxon>Oscillospiraceae</taxon>
        <taxon>Ruminiclostridium</taxon>
    </lineage>
</organism>
<evidence type="ECO:0000256" key="1">
    <source>
        <dbReference type="ARBA" id="ARBA00004141"/>
    </source>
</evidence>
<accession>S0FM44</accession>
<dbReference type="AlphaFoldDB" id="S0FM44"/>
<dbReference type="GO" id="GO:0005886">
    <property type="term" value="C:plasma membrane"/>
    <property type="evidence" value="ECO:0007669"/>
    <property type="project" value="UniProtKB-SubCell"/>
</dbReference>
<dbReference type="PANTHER" id="PTHR43496">
    <property type="entry name" value="PROTEIN LPLB"/>
    <property type="match status" value="1"/>
</dbReference>
<comment type="caution">
    <text evidence="7">The sequence shown here is derived from an EMBL/GenBank/DDBJ whole genome shotgun (WGS) entry which is preliminary data.</text>
</comment>
<evidence type="ECO:0000313" key="7">
    <source>
        <dbReference type="EMBL" id="EMS70234.1"/>
    </source>
</evidence>
<comment type="subcellular location">
    <subcellularLocation>
        <location evidence="5">Cell membrane</location>
        <topology evidence="5">Multi-pass membrane protein</topology>
    </subcellularLocation>
    <subcellularLocation>
        <location evidence="1">Membrane</location>
        <topology evidence="1">Multi-pass membrane protein</topology>
    </subcellularLocation>
</comment>
<dbReference type="EMBL" id="AORV01000058">
    <property type="protein sequence ID" value="EMS70234.1"/>
    <property type="molecule type" value="Genomic_DNA"/>
</dbReference>